<protein>
    <submittedName>
        <fullName evidence="2">Uncharacterized protein</fullName>
    </submittedName>
</protein>
<evidence type="ECO:0000313" key="1">
    <source>
        <dbReference type="Proteomes" id="UP000887572"/>
    </source>
</evidence>
<evidence type="ECO:0000313" key="2">
    <source>
        <dbReference type="WBParaSite" id="Gr19_v10_g6040.t1"/>
    </source>
</evidence>
<keyword evidence="1" id="KW-1185">Reference proteome</keyword>
<accession>A0A914I1L5</accession>
<dbReference type="WBParaSite" id="Gr19_v10_g6040.t1">
    <property type="protein sequence ID" value="Gr19_v10_g6040.t1"/>
    <property type="gene ID" value="Gr19_v10_g6040"/>
</dbReference>
<sequence>MPSRGSDRLGEAVAVAVMKLQTVGGRFSTKRQAKWEYLIKISSEEKEADQINLSINYLRNHNLAGEEVTRRASRIRSSQIDRSVDGNRFIKVISNQFFAREKWAIKAGDSIAILVG</sequence>
<proteinExistence type="predicted"/>
<reference evidence="2" key="1">
    <citation type="submission" date="2022-11" db="UniProtKB">
        <authorList>
            <consortium name="WormBaseParasite"/>
        </authorList>
    </citation>
    <scope>IDENTIFICATION</scope>
</reference>
<name>A0A914I1L5_GLORO</name>
<organism evidence="1 2">
    <name type="scientific">Globodera rostochiensis</name>
    <name type="common">Golden nematode worm</name>
    <name type="synonym">Heterodera rostochiensis</name>
    <dbReference type="NCBI Taxonomy" id="31243"/>
    <lineage>
        <taxon>Eukaryota</taxon>
        <taxon>Metazoa</taxon>
        <taxon>Ecdysozoa</taxon>
        <taxon>Nematoda</taxon>
        <taxon>Chromadorea</taxon>
        <taxon>Rhabditida</taxon>
        <taxon>Tylenchina</taxon>
        <taxon>Tylenchomorpha</taxon>
        <taxon>Tylenchoidea</taxon>
        <taxon>Heteroderidae</taxon>
        <taxon>Heteroderinae</taxon>
        <taxon>Globodera</taxon>
    </lineage>
</organism>
<dbReference type="Proteomes" id="UP000887572">
    <property type="component" value="Unplaced"/>
</dbReference>
<dbReference type="AlphaFoldDB" id="A0A914I1L5"/>